<keyword evidence="7" id="KW-0503">Monooxygenase</keyword>
<dbReference type="Proteomes" id="UP001303373">
    <property type="component" value="Chromosome 10"/>
</dbReference>
<evidence type="ECO:0000256" key="3">
    <source>
        <dbReference type="ARBA" id="ARBA00022617"/>
    </source>
</evidence>
<keyword evidence="8" id="KW-1133">Transmembrane helix</keyword>
<keyword evidence="4 6" id="KW-0479">Metal-binding</keyword>
<keyword evidence="7" id="KW-0560">Oxidoreductase</keyword>
<evidence type="ECO:0000256" key="1">
    <source>
        <dbReference type="ARBA" id="ARBA00001971"/>
    </source>
</evidence>
<protein>
    <submittedName>
        <fullName evidence="9">Cholesterol 7-alpha-monooxygenase</fullName>
    </submittedName>
</protein>
<dbReference type="PROSITE" id="PS00086">
    <property type="entry name" value="CYTOCHROME_P450"/>
    <property type="match status" value="1"/>
</dbReference>
<organism evidence="9 10">
    <name type="scientific">Acrodontium crateriforme</name>
    <dbReference type="NCBI Taxonomy" id="150365"/>
    <lineage>
        <taxon>Eukaryota</taxon>
        <taxon>Fungi</taxon>
        <taxon>Dikarya</taxon>
        <taxon>Ascomycota</taxon>
        <taxon>Pezizomycotina</taxon>
        <taxon>Dothideomycetes</taxon>
        <taxon>Dothideomycetidae</taxon>
        <taxon>Mycosphaerellales</taxon>
        <taxon>Teratosphaeriaceae</taxon>
        <taxon>Acrodontium</taxon>
    </lineage>
</organism>
<dbReference type="GO" id="GO:0020037">
    <property type="term" value="F:heme binding"/>
    <property type="evidence" value="ECO:0007669"/>
    <property type="project" value="InterPro"/>
</dbReference>
<dbReference type="EMBL" id="CP138589">
    <property type="protein sequence ID" value="WPH03374.1"/>
    <property type="molecule type" value="Genomic_DNA"/>
</dbReference>
<dbReference type="GO" id="GO:0005506">
    <property type="term" value="F:iron ion binding"/>
    <property type="evidence" value="ECO:0007669"/>
    <property type="project" value="InterPro"/>
</dbReference>
<evidence type="ECO:0000256" key="7">
    <source>
        <dbReference type="RuleBase" id="RU000461"/>
    </source>
</evidence>
<comment type="similarity">
    <text evidence="2 7">Belongs to the cytochrome P450 family.</text>
</comment>
<dbReference type="InterPro" id="IPR036396">
    <property type="entry name" value="Cyt_P450_sf"/>
</dbReference>
<dbReference type="InterPro" id="IPR050529">
    <property type="entry name" value="CYP450_sterol_14alpha_dmase"/>
</dbReference>
<comment type="cofactor">
    <cofactor evidence="1 6">
        <name>heme</name>
        <dbReference type="ChEBI" id="CHEBI:30413"/>
    </cofactor>
</comment>
<evidence type="ECO:0000256" key="5">
    <source>
        <dbReference type="ARBA" id="ARBA00023004"/>
    </source>
</evidence>
<dbReference type="PANTHER" id="PTHR24304">
    <property type="entry name" value="CYTOCHROME P450 FAMILY 7"/>
    <property type="match status" value="1"/>
</dbReference>
<proteinExistence type="inferred from homology"/>
<evidence type="ECO:0000256" key="6">
    <source>
        <dbReference type="PIRSR" id="PIRSR602403-1"/>
    </source>
</evidence>
<reference evidence="9 10" key="1">
    <citation type="submission" date="2023-11" db="EMBL/GenBank/DDBJ databases">
        <title>An acidophilic fungus is an integral part of prey digestion in a carnivorous sundew plant.</title>
        <authorList>
            <person name="Tsai I.J."/>
        </authorList>
    </citation>
    <scope>NUCLEOTIDE SEQUENCE [LARGE SCALE GENOMIC DNA]</scope>
    <source>
        <strain evidence="9">169a</strain>
    </source>
</reference>
<evidence type="ECO:0000256" key="4">
    <source>
        <dbReference type="ARBA" id="ARBA00022723"/>
    </source>
</evidence>
<keyword evidence="10" id="KW-1185">Reference proteome</keyword>
<dbReference type="InterPro" id="IPR017972">
    <property type="entry name" value="Cyt_P450_CS"/>
</dbReference>
<keyword evidence="3 6" id="KW-0349">Heme</keyword>
<dbReference type="GO" id="GO:0016705">
    <property type="term" value="F:oxidoreductase activity, acting on paired donors, with incorporation or reduction of molecular oxygen"/>
    <property type="evidence" value="ECO:0007669"/>
    <property type="project" value="InterPro"/>
</dbReference>
<dbReference type="SUPFAM" id="SSF48264">
    <property type="entry name" value="Cytochrome P450"/>
    <property type="match status" value="1"/>
</dbReference>
<evidence type="ECO:0000313" key="10">
    <source>
        <dbReference type="Proteomes" id="UP001303373"/>
    </source>
</evidence>
<dbReference type="AlphaFoldDB" id="A0AAQ3R9Q9"/>
<dbReference type="InterPro" id="IPR001128">
    <property type="entry name" value="Cyt_P450"/>
</dbReference>
<dbReference type="PRINTS" id="PR00465">
    <property type="entry name" value="EP450IV"/>
</dbReference>
<evidence type="ECO:0000256" key="8">
    <source>
        <dbReference type="SAM" id="Phobius"/>
    </source>
</evidence>
<dbReference type="PANTHER" id="PTHR24304:SF2">
    <property type="entry name" value="24-HYDROXYCHOLESTEROL 7-ALPHA-HYDROXYLASE"/>
    <property type="match status" value="1"/>
</dbReference>
<sequence length="547" mass="61196">MHTVNELAQQVPKLVAYTLAPVIFGAVLVTLLRAYTTLNYYWALRQFTDSPHAGKKDISSPQIPYTLPFFGNTFSFLTSNPFAYWVELFSWHSRNTGILTLLVGGRKTHIVFAPAAVQALFKSKTPNRDIFEVDLFKKVFEFTSEQLQSAIAGKDFEHEMNATYLVKHEKVNELTAGFCKVLDEVLSEDAADLSKLGETQLYIWLRKHMFEASVTALMGENLLKQYPDFMTDFYQFDQDFMKFFFQLPFMGKAIANRKRIFDKIEAWSLDMLAKSGGSPIDPDGPAWEPLYGSRLNRARQKDYKNRGLNSRSSAALDLGIVFALASNVIPTTGWMLMHIIDPAGDLTLLPRVLAEVKSSAKPDGTFDVPTLIAQPLLQSIWTEALRLYSDVLVTRNIRQDITLPLDADGKRTVTLHNGDNIFAPSWIGHNDPIAWASENVSISQFHAERFLTIDPVTGNETFSLNGTTGKYFPFGGGKTICPGRVFAKQEALGALAMILFKFDFEILRFEDSDGKPTKSFPGFAKAFPGSGALSPGGDFRVKIKNRV</sequence>
<feature type="transmembrane region" description="Helical" evidence="8">
    <location>
        <begin position="14"/>
        <end position="35"/>
    </location>
</feature>
<dbReference type="InterPro" id="IPR002403">
    <property type="entry name" value="Cyt_P450_E_grp-IV"/>
</dbReference>
<keyword evidence="8" id="KW-0472">Membrane</keyword>
<keyword evidence="8" id="KW-0812">Transmembrane</keyword>
<feature type="binding site" description="axial binding residue" evidence="6">
    <location>
        <position position="481"/>
    </location>
    <ligand>
        <name>heme</name>
        <dbReference type="ChEBI" id="CHEBI:30413"/>
    </ligand>
    <ligandPart>
        <name>Fe</name>
        <dbReference type="ChEBI" id="CHEBI:18248"/>
    </ligandPart>
</feature>
<accession>A0AAQ3R9Q9</accession>
<evidence type="ECO:0000256" key="2">
    <source>
        <dbReference type="ARBA" id="ARBA00010617"/>
    </source>
</evidence>
<name>A0AAQ3R9Q9_9PEZI</name>
<dbReference type="CDD" id="cd11040">
    <property type="entry name" value="CYP7_CYP8-like"/>
    <property type="match status" value="1"/>
</dbReference>
<gene>
    <name evidence="9" type="ORF">R9X50_00625300</name>
</gene>
<dbReference type="Gene3D" id="1.10.630.10">
    <property type="entry name" value="Cytochrome P450"/>
    <property type="match status" value="1"/>
</dbReference>
<dbReference type="GO" id="GO:0008395">
    <property type="term" value="F:steroid hydroxylase activity"/>
    <property type="evidence" value="ECO:0007669"/>
    <property type="project" value="TreeGrafter"/>
</dbReference>
<keyword evidence="5 6" id="KW-0408">Iron</keyword>
<dbReference type="Pfam" id="PF00067">
    <property type="entry name" value="p450"/>
    <property type="match status" value="1"/>
</dbReference>
<evidence type="ECO:0000313" key="9">
    <source>
        <dbReference type="EMBL" id="WPH03374.1"/>
    </source>
</evidence>